<dbReference type="GO" id="GO:0046872">
    <property type="term" value="F:metal ion binding"/>
    <property type="evidence" value="ECO:0007669"/>
    <property type="project" value="UniProtKB-KW"/>
</dbReference>
<evidence type="ECO:0000256" key="4">
    <source>
        <dbReference type="RuleBase" id="RU003684"/>
    </source>
</evidence>
<dbReference type="EMBL" id="KV454208">
    <property type="protein sequence ID" value="ODQ62262.1"/>
    <property type="molecule type" value="Genomic_DNA"/>
</dbReference>
<dbReference type="PROSITE" id="PS51409">
    <property type="entry name" value="ARGINASE_2"/>
    <property type="match status" value="1"/>
</dbReference>
<evidence type="ECO:0008006" key="8">
    <source>
        <dbReference type="Google" id="ProtNLM"/>
    </source>
</evidence>
<dbReference type="CDD" id="cd11592">
    <property type="entry name" value="Agmatinase_PAH"/>
    <property type="match status" value="1"/>
</dbReference>
<dbReference type="Pfam" id="PF00491">
    <property type="entry name" value="Arginase"/>
    <property type="match status" value="1"/>
</dbReference>
<dbReference type="PROSITE" id="PS01053">
    <property type="entry name" value="ARGINASE_1"/>
    <property type="match status" value="1"/>
</dbReference>
<dbReference type="RefSeq" id="XP_019041469.1">
    <property type="nucleotide sequence ID" value="XM_019184048.1"/>
</dbReference>
<keyword evidence="7" id="KW-1185">Reference proteome</keyword>
<dbReference type="InterPro" id="IPR023696">
    <property type="entry name" value="Ureohydrolase_dom_sf"/>
</dbReference>
<dbReference type="AlphaFoldDB" id="A0A1E3PBC5"/>
<comment type="similarity">
    <text evidence="1">Belongs to the arginase family. Agmatinase subfamily.</text>
</comment>
<dbReference type="OrthoDB" id="288726at2759"/>
<dbReference type="PRINTS" id="PR00116">
    <property type="entry name" value="ARGINASE"/>
</dbReference>
<evidence type="ECO:0000256" key="5">
    <source>
        <dbReference type="SAM" id="SignalP"/>
    </source>
</evidence>
<dbReference type="PANTHER" id="PTHR11358:SF26">
    <property type="entry name" value="GUANIDINO ACID HYDROLASE, MITOCHONDRIAL"/>
    <property type="match status" value="1"/>
</dbReference>
<dbReference type="PANTHER" id="PTHR11358">
    <property type="entry name" value="ARGINASE/AGMATINASE"/>
    <property type="match status" value="1"/>
</dbReference>
<protein>
    <recommendedName>
        <fullName evidence="8">Agmatinase</fullName>
    </recommendedName>
</protein>
<keyword evidence="3 4" id="KW-0378">Hydrolase</keyword>
<dbReference type="GO" id="GO:0033389">
    <property type="term" value="P:putrescine biosynthetic process from arginine, via agmatine"/>
    <property type="evidence" value="ECO:0007669"/>
    <property type="project" value="TreeGrafter"/>
</dbReference>
<evidence type="ECO:0000256" key="3">
    <source>
        <dbReference type="ARBA" id="ARBA00022801"/>
    </source>
</evidence>
<dbReference type="Proteomes" id="UP000094112">
    <property type="component" value="Unassembled WGS sequence"/>
</dbReference>
<evidence type="ECO:0000313" key="7">
    <source>
        <dbReference type="Proteomes" id="UP000094112"/>
    </source>
</evidence>
<dbReference type="GO" id="GO:0008783">
    <property type="term" value="F:agmatinase activity"/>
    <property type="evidence" value="ECO:0007669"/>
    <property type="project" value="TreeGrafter"/>
</dbReference>
<evidence type="ECO:0000256" key="1">
    <source>
        <dbReference type="ARBA" id="ARBA00009227"/>
    </source>
</evidence>
<name>A0A1E3PBC5_WICAA</name>
<evidence type="ECO:0000256" key="2">
    <source>
        <dbReference type="ARBA" id="ARBA00022723"/>
    </source>
</evidence>
<dbReference type="Gene3D" id="3.40.800.10">
    <property type="entry name" value="Ureohydrolase domain"/>
    <property type="match status" value="1"/>
</dbReference>
<organism evidence="6 7">
    <name type="scientific">Wickerhamomyces anomalus (strain ATCC 58044 / CBS 1984 / NCYC 433 / NRRL Y-366-8)</name>
    <name type="common">Yeast</name>
    <name type="synonym">Hansenula anomala</name>
    <dbReference type="NCBI Taxonomy" id="683960"/>
    <lineage>
        <taxon>Eukaryota</taxon>
        <taxon>Fungi</taxon>
        <taxon>Dikarya</taxon>
        <taxon>Ascomycota</taxon>
        <taxon>Saccharomycotina</taxon>
        <taxon>Saccharomycetes</taxon>
        <taxon>Phaffomycetales</taxon>
        <taxon>Wickerhamomycetaceae</taxon>
        <taxon>Wickerhamomyces</taxon>
    </lineage>
</organism>
<feature type="signal peptide" evidence="5">
    <location>
        <begin position="1"/>
        <end position="17"/>
    </location>
</feature>
<dbReference type="GeneID" id="30201294"/>
<dbReference type="InterPro" id="IPR020855">
    <property type="entry name" value="Ureohydrolase_Mn_BS"/>
</dbReference>
<dbReference type="InterPro" id="IPR005925">
    <property type="entry name" value="Agmatinase-rel"/>
</dbReference>
<accession>A0A1E3PBC5</accession>
<sequence>MKLSNLVLLAIATIVTAHKQEHHQQEPESFISEEDATLEQLWGQDWPYSGINTFAHLPHTKCLLDPNETFDIAVVGMPFDTAVTYRSGARFGPRALRAASQRQNSLRGYNFRADINPYDNWAKVIDCGDIPISPMDNGLALKQMTKGYENLLNHKTAGEEAYPKLIMLGGDHSIILPGLRNLYKKYGEISVIHFDAHLDTWSPKKYPSFWHSDQSKFTHGSMLWMAYEEGLLKHKSNVHVGLRSRLTNIEDYEDDDAQGFYRIHADDIMEEGLNRIAEQIIERVPKDGPVYISVDIDVIDPGLAPGTGTPEVGGFLTRELIYLIRKLENLNVVGADLVEVSPAFDHAEITALAGSQIVYELITNMVKKGPLSFKDTVKDARIIQKIEQYGQGILNQVDDMMH</sequence>
<reference evidence="6 7" key="1">
    <citation type="journal article" date="2016" name="Proc. Natl. Acad. Sci. U.S.A.">
        <title>Comparative genomics of biotechnologically important yeasts.</title>
        <authorList>
            <person name="Riley R."/>
            <person name="Haridas S."/>
            <person name="Wolfe K.H."/>
            <person name="Lopes M.R."/>
            <person name="Hittinger C.T."/>
            <person name="Goeker M."/>
            <person name="Salamov A.A."/>
            <person name="Wisecaver J.H."/>
            <person name="Long T.M."/>
            <person name="Calvey C.H."/>
            <person name="Aerts A.L."/>
            <person name="Barry K.W."/>
            <person name="Choi C."/>
            <person name="Clum A."/>
            <person name="Coughlan A.Y."/>
            <person name="Deshpande S."/>
            <person name="Douglass A.P."/>
            <person name="Hanson S.J."/>
            <person name="Klenk H.-P."/>
            <person name="LaButti K.M."/>
            <person name="Lapidus A."/>
            <person name="Lindquist E.A."/>
            <person name="Lipzen A.M."/>
            <person name="Meier-Kolthoff J.P."/>
            <person name="Ohm R.A."/>
            <person name="Otillar R.P."/>
            <person name="Pangilinan J.L."/>
            <person name="Peng Y."/>
            <person name="Rokas A."/>
            <person name="Rosa C.A."/>
            <person name="Scheuner C."/>
            <person name="Sibirny A.A."/>
            <person name="Slot J.C."/>
            <person name="Stielow J.B."/>
            <person name="Sun H."/>
            <person name="Kurtzman C.P."/>
            <person name="Blackwell M."/>
            <person name="Grigoriev I.V."/>
            <person name="Jeffries T.W."/>
        </authorList>
    </citation>
    <scope>NUCLEOTIDE SEQUENCE [LARGE SCALE GENOMIC DNA]</scope>
    <source>
        <strain evidence="7">ATCC 58044 / CBS 1984 / NCYC 433 / NRRL Y-366-8</strain>
    </source>
</reference>
<dbReference type="FunFam" id="3.40.800.10:FF:000014">
    <property type="entry name" value="Arginase family protein"/>
    <property type="match status" value="1"/>
</dbReference>
<dbReference type="InterPro" id="IPR006035">
    <property type="entry name" value="Ureohydrolase"/>
</dbReference>
<proteinExistence type="inferred from homology"/>
<dbReference type="SUPFAM" id="SSF52768">
    <property type="entry name" value="Arginase/deacetylase"/>
    <property type="match status" value="1"/>
</dbReference>
<evidence type="ECO:0000313" key="6">
    <source>
        <dbReference type="EMBL" id="ODQ62262.1"/>
    </source>
</evidence>
<keyword evidence="5" id="KW-0732">Signal</keyword>
<gene>
    <name evidence="6" type="ORF">WICANDRAFT_66552</name>
</gene>
<keyword evidence="2" id="KW-0479">Metal-binding</keyword>
<feature type="chain" id="PRO_5009133775" description="Agmatinase" evidence="5">
    <location>
        <begin position="18"/>
        <end position="402"/>
    </location>
</feature>
<dbReference type="NCBIfam" id="TIGR01230">
    <property type="entry name" value="agmatinase"/>
    <property type="match status" value="1"/>
</dbReference>
<dbReference type="STRING" id="683960.A0A1E3PBC5"/>